<feature type="non-terminal residue" evidence="1">
    <location>
        <position position="1"/>
    </location>
</feature>
<evidence type="ECO:0000313" key="1">
    <source>
        <dbReference type="EMBL" id="KAK9958415.1"/>
    </source>
</evidence>
<dbReference type="AlphaFoldDB" id="A0AAW1ZAL6"/>
<protein>
    <submittedName>
        <fullName evidence="1">Uncharacterized protein</fullName>
    </submittedName>
</protein>
<dbReference type="EMBL" id="JAWDJR010000018">
    <property type="protein sequence ID" value="KAK9958415.1"/>
    <property type="molecule type" value="Genomic_DNA"/>
</dbReference>
<gene>
    <name evidence="1" type="ORF">ABG768_010537</name>
</gene>
<accession>A0AAW1ZAL6</accession>
<proteinExistence type="predicted"/>
<evidence type="ECO:0000313" key="2">
    <source>
        <dbReference type="Proteomes" id="UP001479290"/>
    </source>
</evidence>
<reference evidence="1 2" key="1">
    <citation type="submission" date="2024-05" db="EMBL/GenBank/DDBJ databases">
        <title>A high-quality chromosomal-level genome assembly of Topmouth culter (Culter alburnus).</title>
        <authorList>
            <person name="Zhao H."/>
        </authorList>
    </citation>
    <scope>NUCLEOTIDE SEQUENCE [LARGE SCALE GENOMIC DNA]</scope>
    <source>
        <strain evidence="1">CATC2023</strain>
        <tissue evidence="1">Muscle</tissue>
    </source>
</reference>
<comment type="caution">
    <text evidence="1">The sequence shown here is derived from an EMBL/GenBank/DDBJ whole genome shotgun (WGS) entry which is preliminary data.</text>
</comment>
<dbReference type="Proteomes" id="UP001479290">
    <property type="component" value="Unassembled WGS sequence"/>
</dbReference>
<keyword evidence="2" id="KW-1185">Reference proteome</keyword>
<sequence length="70" mass="7448">ANSDGAVCPGPKRRRRDALRAGGGHVLTPLCARVSARQKHARCTSPIPSLPRIQATPLSCHAQTELSTYS</sequence>
<name>A0AAW1ZAL6_CULAL</name>
<organism evidence="1 2">
    <name type="scientific">Culter alburnus</name>
    <name type="common">Topmouth culter</name>
    <dbReference type="NCBI Taxonomy" id="194366"/>
    <lineage>
        <taxon>Eukaryota</taxon>
        <taxon>Metazoa</taxon>
        <taxon>Chordata</taxon>
        <taxon>Craniata</taxon>
        <taxon>Vertebrata</taxon>
        <taxon>Euteleostomi</taxon>
        <taxon>Actinopterygii</taxon>
        <taxon>Neopterygii</taxon>
        <taxon>Teleostei</taxon>
        <taxon>Ostariophysi</taxon>
        <taxon>Cypriniformes</taxon>
        <taxon>Xenocyprididae</taxon>
        <taxon>Xenocypridinae</taxon>
        <taxon>Culter</taxon>
    </lineage>
</organism>